<evidence type="ECO:0000313" key="2">
    <source>
        <dbReference type="Proteomes" id="UP000288216"/>
    </source>
</evidence>
<protein>
    <submittedName>
        <fullName evidence="1">Uncharacterized protein</fullName>
    </submittedName>
</protein>
<dbReference type="EMBL" id="BFAA01002865">
    <property type="protein sequence ID" value="GCB65647.1"/>
    <property type="molecule type" value="Genomic_DNA"/>
</dbReference>
<dbReference type="Proteomes" id="UP000288216">
    <property type="component" value="Unassembled WGS sequence"/>
</dbReference>
<organism evidence="1 2">
    <name type="scientific">Scyliorhinus torazame</name>
    <name type="common">Cloudy catshark</name>
    <name type="synonym">Catulus torazame</name>
    <dbReference type="NCBI Taxonomy" id="75743"/>
    <lineage>
        <taxon>Eukaryota</taxon>
        <taxon>Metazoa</taxon>
        <taxon>Chordata</taxon>
        <taxon>Craniata</taxon>
        <taxon>Vertebrata</taxon>
        <taxon>Chondrichthyes</taxon>
        <taxon>Elasmobranchii</taxon>
        <taxon>Galeomorphii</taxon>
        <taxon>Galeoidea</taxon>
        <taxon>Carcharhiniformes</taxon>
        <taxon>Scyliorhinidae</taxon>
        <taxon>Scyliorhinus</taxon>
    </lineage>
</organism>
<sequence length="152" mass="17366">MSKVMSIHNGEDLANGMTNISKFSRSTPQHLRTQLLPKMGYLHRNSQQLMIAKAQIKPSHLMERDHLINAIWFPARTVINNLVYASYAIITCMAAYSKMAVGLLKNFTLIQSTQRQMDGSINNRHAISKHNAKRNRLPFRKNNAVLIHQKKS</sequence>
<evidence type="ECO:0000313" key="1">
    <source>
        <dbReference type="EMBL" id="GCB65647.1"/>
    </source>
</evidence>
<keyword evidence="2" id="KW-1185">Reference proteome</keyword>
<dbReference type="AlphaFoldDB" id="A0A401NXP1"/>
<proteinExistence type="predicted"/>
<dbReference type="Pfam" id="PF15824">
    <property type="entry name" value="SPATA9"/>
    <property type="match status" value="1"/>
</dbReference>
<comment type="caution">
    <text evidence="1">The sequence shown here is derived from an EMBL/GenBank/DDBJ whole genome shotgun (WGS) entry which is preliminary data.</text>
</comment>
<dbReference type="InterPro" id="IPR031659">
    <property type="entry name" value="SPATA9"/>
</dbReference>
<name>A0A401NXP1_SCYTO</name>
<accession>A0A401NXP1</accession>
<gene>
    <name evidence="1" type="ORF">scyTo_0007764</name>
</gene>
<dbReference type="OrthoDB" id="9944465at2759"/>
<reference evidence="1 2" key="1">
    <citation type="journal article" date="2018" name="Nat. Ecol. Evol.">
        <title>Shark genomes provide insights into elasmobranch evolution and the origin of vertebrates.</title>
        <authorList>
            <person name="Hara Y"/>
            <person name="Yamaguchi K"/>
            <person name="Onimaru K"/>
            <person name="Kadota M"/>
            <person name="Koyanagi M"/>
            <person name="Keeley SD"/>
            <person name="Tatsumi K"/>
            <person name="Tanaka K"/>
            <person name="Motone F"/>
            <person name="Kageyama Y"/>
            <person name="Nozu R"/>
            <person name="Adachi N"/>
            <person name="Nishimura O"/>
            <person name="Nakagawa R"/>
            <person name="Tanegashima C"/>
            <person name="Kiyatake I"/>
            <person name="Matsumoto R"/>
            <person name="Murakumo K"/>
            <person name="Nishida K"/>
            <person name="Terakita A"/>
            <person name="Kuratani S"/>
            <person name="Sato K"/>
            <person name="Hyodo S Kuraku.S."/>
        </authorList>
    </citation>
    <scope>NUCLEOTIDE SEQUENCE [LARGE SCALE GENOMIC DNA]</scope>
</reference>